<keyword evidence="2" id="KW-0378">Hydrolase</keyword>
<dbReference type="GO" id="GO:0008270">
    <property type="term" value="F:zinc ion binding"/>
    <property type="evidence" value="ECO:0007669"/>
    <property type="project" value="TreeGrafter"/>
</dbReference>
<dbReference type="PANTHER" id="PTHR36928">
    <property type="entry name" value="PHOSPHATASE YCDX-RELATED"/>
    <property type="match status" value="1"/>
</dbReference>
<dbReference type="SUPFAM" id="SSF89550">
    <property type="entry name" value="PHP domain-like"/>
    <property type="match status" value="1"/>
</dbReference>
<dbReference type="InterPro" id="IPR004013">
    <property type="entry name" value="PHP_dom"/>
</dbReference>
<dbReference type="Pfam" id="PF02811">
    <property type="entry name" value="PHP"/>
    <property type="match status" value="1"/>
</dbReference>
<sequence length="259" mass="29309">MDKCIIMMKRRVGLIMKINGDNHTHTVYSHGKNTIEDNVKKAVELGLEKVAITDHGSGHIFYGVDKRNWHKMRDEIDVLKKKYPQVEIVMGVEANIIGSDGSIDVDEEHLELFDVINAGFHYGVKPKRVRDFFSLYLLNFFGKILPFLKKRAMGANTKALVNAMERNHIHMITHPGAKVPVDMDRVAKKAQDKNVILEINAHHLHLDLDDLKKAMKYDVKFAINSDAHQSIHVGMVHKGIEIAQAAGLKAHRIVNGEED</sequence>
<dbReference type="GO" id="GO:0042578">
    <property type="term" value="F:phosphoric ester hydrolase activity"/>
    <property type="evidence" value="ECO:0007669"/>
    <property type="project" value="TreeGrafter"/>
</dbReference>
<feature type="domain" description="Polymerase/histidinol phosphatase N-terminal" evidence="1">
    <location>
        <begin position="20"/>
        <end position="98"/>
    </location>
</feature>
<dbReference type="SMART" id="SM00481">
    <property type="entry name" value="POLIIIAc"/>
    <property type="match status" value="1"/>
</dbReference>
<proteinExistence type="predicted"/>
<dbReference type="PANTHER" id="PTHR36928:SF1">
    <property type="entry name" value="PHOSPHATASE YCDX-RELATED"/>
    <property type="match status" value="1"/>
</dbReference>
<dbReference type="InterPro" id="IPR050243">
    <property type="entry name" value="PHP_phosphatase"/>
</dbReference>
<gene>
    <name evidence="2" type="ORF">SAMN02746064_01078</name>
</gene>
<accession>A0A1M4VW24</accession>
<organism evidence="2 3">
    <name type="scientific">Alkalibacter saccharofermentans DSM 14828</name>
    <dbReference type="NCBI Taxonomy" id="1120975"/>
    <lineage>
        <taxon>Bacteria</taxon>
        <taxon>Bacillati</taxon>
        <taxon>Bacillota</taxon>
        <taxon>Clostridia</taxon>
        <taxon>Eubacteriales</taxon>
        <taxon>Eubacteriaceae</taxon>
        <taxon>Alkalibacter</taxon>
    </lineage>
</organism>
<evidence type="ECO:0000313" key="3">
    <source>
        <dbReference type="Proteomes" id="UP000184251"/>
    </source>
</evidence>
<evidence type="ECO:0000313" key="2">
    <source>
        <dbReference type="EMBL" id="SHE73147.1"/>
    </source>
</evidence>
<dbReference type="GO" id="GO:0005829">
    <property type="term" value="C:cytosol"/>
    <property type="evidence" value="ECO:0007669"/>
    <property type="project" value="TreeGrafter"/>
</dbReference>
<dbReference type="STRING" id="1120975.SAMN02746064_01078"/>
<dbReference type="InterPro" id="IPR016195">
    <property type="entry name" value="Pol/histidinol_Pase-like"/>
</dbReference>
<dbReference type="Gene3D" id="3.20.20.140">
    <property type="entry name" value="Metal-dependent hydrolases"/>
    <property type="match status" value="1"/>
</dbReference>
<dbReference type="Proteomes" id="UP000184251">
    <property type="component" value="Unassembled WGS sequence"/>
</dbReference>
<dbReference type="EMBL" id="FQTU01000006">
    <property type="protein sequence ID" value="SHE73147.1"/>
    <property type="molecule type" value="Genomic_DNA"/>
</dbReference>
<reference evidence="2 3" key="1">
    <citation type="submission" date="2016-11" db="EMBL/GenBank/DDBJ databases">
        <authorList>
            <person name="Jaros S."/>
            <person name="Januszkiewicz K."/>
            <person name="Wedrychowicz H."/>
        </authorList>
    </citation>
    <scope>NUCLEOTIDE SEQUENCE [LARGE SCALE GENOMIC DNA]</scope>
    <source>
        <strain evidence="2 3">DSM 14828</strain>
    </source>
</reference>
<dbReference type="RefSeq" id="WP_242945384.1">
    <property type="nucleotide sequence ID" value="NZ_FQTU01000006.1"/>
</dbReference>
<evidence type="ECO:0000259" key="1">
    <source>
        <dbReference type="SMART" id="SM00481"/>
    </source>
</evidence>
<name>A0A1M4VW24_9FIRM</name>
<keyword evidence="3" id="KW-1185">Reference proteome</keyword>
<dbReference type="AlphaFoldDB" id="A0A1M4VW24"/>
<protein>
    <submittedName>
        <fullName evidence="2">Putative hydrolase</fullName>
    </submittedName>
</protein>
<dbReference type="InterPro" id="IPR003141">
    <property type="entry name" value="Pol/His_phosphatase_N"/>
</dbReference>